<comment type="subcellular location">
    <subcellularLocation>
        <location evidence="1">Nucleus</location>
    </subcellularLocation>
</comment>
<evidence type="ECO:0000313" key="6">
    <source>
        <dbReference type="Proteomes" id="UP000749559"/>
    </source>
</evidence>
<proteinExistence type="predicted"/>
<dbReference type="InterPro" id="IPR050359">
    <property type="entry name" value="bHLH_transcription_factors"/>
</dbReference>
<dbReference type="GO" id="GO:0046983">
    <property type="term" value="F:protein dimerization activity"/>
    <property type="evidence" value="ECO:0007669"/>
    <property type="project" value="InterPro"/>
</dbReference>
<name>A0A8J1XRB6_OWEFU</name>
<sequence>MEGRNRVCGGSDGSDIALADHRINIPQGSVVGNTMNITTSDKTTRHDIKDVNKAIESLSGNANMGSDSDSDRDVNIEHVDTPGKPSEMDFEMLGQGYGQRNPVFKDKDGNKMVRDNEGKLVRLGINARERRRMHDLNDALDELRSVIPYAHSPSVRKLSKIATLLLAKNYILMQANALEELRRIIIYMNQTAAPAPHTSGLFDNFAAYAARMPGMPPVAQQGISGLPSFNKCQQAFRPPGPQE</sequence>
<evidence type="ECO:0000256" key="1">
    <source>
        <dbReference type="ARBA" id="ARBA00004123"/>
    </source>
</evidence>
<dbReference type="AlphaFoldDB" id="A0A8J1XRB6"/>
<dbReference type="Gene3D" id="4.10.280.10">
    <property type="entry name" value="Helix-loop-helix DNA-binding domain"/>
    <property type="match status" value="1"/>
</dbReference>
<dbReference type="Proteomes" id="UP000749559">
    <property type="component" value="Unassembled WGS sequence"/>
</dbReference>
<comment type="caution">
    <text evidence="5">The sequence shown here is derived from an EMBL/GenBank/DDBJ whole genome shotgun (WGS) entry which is preliminary data.</text>
</comment>
<dbReference type="OrthoDB" id="10011855at2759"/>
<dbReference type="CDD" id="cd18954">
    <property type="entry name" value="bHLH_TS_bHLHe22_bHLHb5"/>
    <property type="match status" value="1"/>
</dbReference>
<dbReference type="InterPro" id="IPR011598">
    <property type="entry name" value="bHLH_dom"/>
</dbReference>
<reference evidence="5" key="1">
    <citation type="submission" date="2022-03" db="EMBL/GenBank/DDBJ databases">
        <authorList>
            <person name="Martin C."/>
        </authorList>
    </citation>
    <scope>NUCLEOTIDE SEQUENCE</scope>
</reference>
<protein>
    <submittedName>
        <fullName evidence="5">Uncharacterized protein</fullName>
    </submittedName>
</protein>
<evidence type="ECO:0000256" key="4">
    <source>
        <dbReference type="ARBA" id="ARBA00023242"/>
    </source>
</evidence>
<evidence type="ECO:0000256" key="3">
    <source>
        <dbReference type="ARBA" id="ARBA00023163"/>
    </source>
</evidence>
<evidence type="ECO:0000313" key="5">
    <source>
        <dbReference type="EMBL" id="CAH1789495.1"/>
    </source>
</evidence>
<dbReference type="EMBL" id="CAIIXF020000007">
    <property type="protein sequence ID" value="CAH1789495.1"/>
    <property type="molecule type" value="Genomic_DNA"/>
</dbReference>
<dbReference type="SUPFAM" id="SSF47459">
    <property type="entry name" value="HLH, helix-loop-helix DNA-binding domain"/>
    <property type="match status" value="1"/>
</dbReference>
<dbReference type="Pfam" id="PF00010">
    <property type="entry name" value="HLH"/>
    <property type="match status" value="1"/>
</dbReference>
<dbReference type="GO" id="GO:0061564">
    <property type="term" value="P:axon development"/>
    <property type="evidence" value="ECO:0007669"/>
    <property type="project" value="TreeGrafter"/>
</dbReference>
<keyword evidence="2" id="KW-0805">Transcription regulation</keyword>
<dbReference type="GO" id="GO:0007423">
    <property type="term" value="P:sensory organ development"/>
    <property type="evidence" value="ECO:0007669"/>
    <property type="project" value="TreeGrafter"/>
</dbReference>
<keyword evidence="4" id="KW-0539">Nucleus</keyword>
<dbReference type="InterPro" id="IPR036638">
    <property type="entry name" value="HLH_DNA-bd_sf"/>
</dbReference>
<dbReference type="GO" id="GO:0005634">
    <property type="term" value="C:nucleus"/>
    <property type="evidence" value="ECO:0007669"/>
    <property type="project" value="UniProtKB-SubCell"/>
</dbReference>
<dbReference type="PANTHER" id="PTHR19290:SF104">
    <property type="entry name" value="GH17679P"/>
    <property type="match status" value="1"/>
</dbReference>
<dbReference type="FunFam" id="4.10.280.10:FF:000026">
    <property type="entry name" value="Basic helix-loop-helix family, member e23"/>
    <property type="match status" value="1"/>
</dbReference>
<dbReference type="GO" id="GO:0070888">
    <property type="term" value="F:E-box binding"/>
    <property type="evidence" value="ECO:0007669"/>
    <property type="project" value="TreeGrafter"/>
</dbReference>
<dbReference type="PANTHER" id="PTHR19290">
    <property type="entry name" value="BASIC HELIX-LOOP-HELIX PROTEIN NEUROGENIN-RELATED"/>
    <property type="match status" value="1"/>
</dbReference>
<keyword evidence="3" id="KW-0804">Transcription</keyword>
<organism evidence="5 6">
    <name type="scientific">Owenia fusiformis</name>
    <name type="common">Polychaete worm</name>
    <dbReference type="NCBI Taxonomy" id="6347"/>
    <lineage>
        <taxon>Eukaryota</taxon>
        <taxon>Metazoa</taxon>
        <taxon>Spiralia</taxon>
        <taxon>Lophotrochozoa</taxon>
        <taxon>Annelida</taxon>
        <taxon>Polychaeta</taxon>
        <taxon>Sedentaria</taxon>
        <taxon>Canalipalpata</taxon>
        <taxon>Sabellida</taxon>
        <taxon>Oweniida</taxon>
        <taxon>Oweniidae</taxon>
        <taxon>Owenia</taxon>
    </lineage>
</organism>
<dbReference type="PROSITE" id="PS50888">
    <property type="entry name" value="BHLH"/>
    <property type="match status" value="1"/>
</dbReference>
<dbReference type="SMART" id="SM00353">
    <property type="entry name" value="HLH"/>
    <property type="match status" value="1"/>
</dbReference>
<dbReference type="GO" id="GO:0045944">
    <property type="term" value="P:positive regulation of transcription by RNA polymerase II"/>
    <property type="evidence" value="ECO:0007669"/>
    <property type="project" value="TreeGrafter"/>
</dbReference>
<gene>
    <name evidence="5" type="ORF">OFUS_LOCUS14841</name>
</gene>
<keyword evidence="6" id="KW-1185">Reference proteome</keyword>
<evidence type="ECO:0000256" key="2">
    <source>
        <dbReference type="ARBA" id="ARBA00023015"/>
    </source>
</evidence>
<accession>A0A8J1XRB6</accession>
<dbReference type="GO" id="GO:0000981">
    <property type="term" value="F:DNA-binding transcription factor activity, RNA polymerase II-specific"/>
    <property type="evidence" value="ECO:0007669"/>
    <property type="project" value="TreeGrafter"/>
</dbReference>